<dbReference type="InterPro" id="IPR021388">
    <property type="entry name" value="DUF3024"/>
</dbReference>
<accession>U3B1Z4</accession>
<evidence type="ECO:0000313" key="2">
    <source>
        <dbReference type="Proteomes" id="UP000016562"/>
    </source>
</evidence>
<evidence type="ECO:0000313" key="1">
    <source>
        <dbReference type="EMBL" id="GAD79990.1"/>
    </source>
</evidence>
<dbReference type="RefSeq" id="WP_021713698.1">
    <property type="nucleotide sequence ID" value="NZ_BATM01000021.1"/>
</dbReference>
<evidence type="ECO:0008006" key="3">
    <source>
        <dbReference type="Google" id="ProtNLM"/>
    </source>
</evidence>
<sequence>MKLSEIERHQIIKLATEACCSRNHNVSVDLGKAEFELSDTGVEFYRTCFKLDSKQADHRCLVAKILVRQNAWTLLVAHRDQYDMFEGWHTHPSIDSLGTQLHQLIKEVESDPQGLIW</sequence>
<protein>
    <recommendedName>
        <fullName evidence="3">DUF3024 domain-containing protein</fullName>
    </recommendedName>
</protein>
<keyword evidence="2" id="KW-1185">Reference proteome</keyword>
<name>U3B1Z4_9VIBR</name>
<dbReference type="OrthoDB" id="5900883at2"/>
<proteinExistence type="predicted"/>
<dbReference type="eggNOG" id="ENOG5031N87">
    <property type="taxonomic scope" value="Bacteria"/>
</dbReference>
<dbReference type="Proteomes" id="UP000016562">
    <property type="component" value="Unassembled WGS sequence"/>
</dbReference>
<reference evidence="1 2" key="1">
    <citation type="submission" date="2013-09" db="EMBL/GenBank/DDBJ databases">
        <title>Whole genome shotgun sequence of Vibrio ezurae NBRC 102218.</title>
        <authorList>
            <person name="Yoshida I."/>
            <person name="Hosoyama A."/>
            <person name="Numata M."/>
            <person name="Hashimoto M."/>
            <person name="Hosoyama Y."/>
            <person name="Tsuchikane K."/>
            <person name="Noguchi M."/>
            <person name="Hirakata S."/>
            <person name="Ichikawa N."/>
            <person name="Ohji S."/>
            <person name="Yamazoe A."/>
            <person name="Fujita N."/>
        </authorList>
    </citation>
    <scope>NUCLEOTIDE SEQUENCE [LARGE SCALE GENOMIC DNA]</scope>
    <source>
        <strain evidence="1 2">NBRC 102218</strain>
    </source>
</reference>
<dbReference type="Pfam" id="PF11225">
    <property type="entry name" value="DUF3024"/>
    <property type="match status" value="1"/>
</dbReference>
<gene>
    <name evidence="1" type="ORF">VEZ01S_21_01140</name>
</gene>
<dbReference type="EMBL" id="BATM01000021">
    <property type="protein sequence ID" value="GAD79990.1"/>
    <property type="molecule type" value="Genomic_DNA"/>
</dbReference>
<dbReference type="AlphaFoldDB" id="U3B1Z4"/>
<comment type="caution">
    <text evidence="1">The sequence shown here is derived from an EMBL/GenBank/DDBJ whole genome shotgun (WGS) entry which is preliminary data.</text>
</comment>
<organism evidence="1 2">
    <name type="scientific">Vibrio ezurae NBRC 102218</name>
    <dbReference type="NCBI Taxonomy" id="1219080"/>
    <lineage>
        <taxon>Bacteria</taxon>
        <taxon>Pseudomonadati</taxon>
        <taxon>Pseudomonadota</taxon>
        <taxon>Gammaproteobacteria</taxon>
        <taxon>Vibrionales</taxon>
        <taxon>Vibrionaceae</taxon>
        <taxon>Vibrio</taxon>
    </lineage>
</organism>